<gene>
    <name evidence="1" type="ORF">Pcinc_039687</name>
</gene>
<comment type="caution">
    <text evidence="1">The sequence shown here is derived from an EMBL/GenBank/DDBJ whole genome shotgun (WGS) entry which is preliminary data.</text>
</comment>
<sequence length="236" mass="25059">MNHDQNTAVEITTVVFTTTPTTQLPFSTSIPTTPLPFSTVDTTQLPFTPTTTTTLHLLPARIPVKVRGGSTDDGVLTLVCCGAAVLWDGCVTASEDVNSQSEDSSVYLHGVTRRCVCYKWLVGVNSRGGVVMSTLSLAYPWLLDAYPELLGGSLGSPLTAHHHHALGSAAWGSFDSLCPMAYQLPDHASCLGPALHMGLTHPPTAAPILRGHQKQETHIQFSSRPACDLLLTGVSG</sequence>
<accession>A0AAE1BNP4</accession>
<evidence type="ECO:0000313" key="1">
    <source>
        <dbReference type="EMBL" id="KAK3853788.1"/>
    </source>
</evidence>
<dbReference type="Proteomes" id="UP001286313">
    <property type="component" value="Unassembled WGS sequence"/>
</dbReference>
<reference evidence="1" key="1">
    <citation type="submission" date="2023-10" db="EMBL/GenBank/DDBJ databases">
        <title>Genome assemblies of two species of porcelain crab, Petrolisthes cinctipes and Petrolisthes manimaculis (Anomura: Porcellanidae).</title>
        <authorList>
            <person name="Angst P."/>
        </authorList>
    </citation>
    <scope>NUCLEOTIDE SEQUENCE</scope>
    <source>
        <strain evidence="1">PB745_01</strain>
        <tissue evidence="1">Gill</tissue>
    </source>
</reference>
<proteinExistence type="predicted"/>
<evidence type="ECO:0000313" key="2">
    <source>
        <dbReference type="Proteomes" id="UP001286313"/>
    </source>
</evidence>
<protein>
    <submittedName>
        <fullName evidence="1">Uncharacterized protein</fullName>
    </submittedName>
</protein>
<organism evidence="1 2">
    <name type="scientific">Petrolisthes cinctipes</name>
    <name type="common">Flat porcelain crab</name>
    <dbReference type="NCBI Taxonomy" id="88211"/>
    <lineage>
        <taxon>Eukaryota</taxon>
        <taxon>Metazoa</taxon>
        <taxon>Ecdysozoa</taxon>
        <taxon>Arthropoda</taxon>
        <taxon>Crustacea</taxon>
        <taxon>Multicrustacea</taxon>
        <taxon>Malacostraca</taxon>
        <taxon>Eumalacostraca</taxon>
        <taxon>Eucarida</taxon>
        <taxon>Decapoda</taxon>
        <taxon>Pleocyemata</taxon>
        <taxon>Anomura</taxon>
        <taxon>Galatheoidea</taxon>
        <taxon>Porcellanidae</taxon>
        <taxon>Petrolisthes</taxon>
    </lineage>
</organism>
<name>A0AAE1BNP4_PETCI</name>
<dbReference type="EMBL" id="JAWQEG010006827">
    <property type="protein sequence ID" value="KAK3853788.1"/>
    <property type="molecule type" value="Genomic_DNA"/>
</dbReference>
<dbReference type="AlphaFoldDB" id="A0AAE1BNP4"/>
<keyword evidence="2" id="KW-1185">Reference proteome</keyword>